<gene>
    <name evidence="7" type="ORF">SCHPADRAFT_310032</name>
</gene>
<keyword evidence="8" id="KW-1185">Reference proteome</keyword>
<dbReference type="OrthoDB" id="4225815at2759"/>
<dbReference type="InterPro" id="IPR001338">
    <property type="entry name" value="Class_I_Hydrophobin"/>
</dbReference>
<evidence type="ECO:0000256" key="2">
    <source>
        <dbReference type="ARBA" id="ARBA00010446"/>
    </source>
</evidence>
<keyword evidence="4 6" id="KW-0964">Secreted</keyword>
<evidence type="ECO:0000313" key="7">
    <source>
        <dbReference type="EMBL" id="KLO14561.1"/>
    </source>
</evidence>
<feature type="chain" id="PRO_5013985414" description="Hydrophobin" evidence="6">
    <location>
        <begin position="22"/>
        <end position="118"/>
    </location>
</feature>
<comment type="subcellular location">
    <subcellularLocation>
        <location evidence="1 6">Secreted</location>
        <location evidence="1 6">Cell wall</location>
    </subcellularLocation>
</comment>
<accession>A0A0H2SC99</accession>
<keyword evidence="5 6" id="KW-1015">Disulfide bond</keyword>
<dbReference type="EMBL" id="KQ085942">
    <property type="protein sequence ID" value="KLO14561.1"/>
    <property type="molecule type" value="Genomic_DNA"/>
</dbReference>
<dbReference type="InParanoid" id="A0A0H2SC99"/>
<evidence type="ECO:0000256" key="1">
    <source>
        <dbReference type="ARBA" id="ARBA00004191"/>
    </source>
</evidence>
<dbReference type="GO" id="GO:0009277">
    <property type="term" value="C:fungal-type cell wall"/>
    <property type="evidence" value="ECO:0007669"/>
    <property type="project" value="InterPro"/>
</dbReference>
<evidence type="ECO:0000256" key="4">
    <source>
        <dbReference type="ARBA" id="ARBA00022525"/>
    </source>
</evidence>
<evidence type="ECO:0000313" key="8">
    <source>
        <dbReference type="Proteomes" id="UP000053477"/>
    </source>
</evidence>
<dbReference type="CDD" id="cd23507">
    <property type="entry name" value="hydrophobin_I"/>
    <property type="match status" value="1"/>
</dbReference>
<evidence type="ECO:0000256" key="6">
    <source>
        <dbReference type="RuleBase" id="RU365009"/>
    </source>
</evidence>
<dbReference type="SMART" id="SM00075">
    <property type="entry name" value="HYDRO"/>
    <property type="match status" value="1"/>
</dbReference>
<reference evidence="7 8" key="1">
    <citation type="submission" date="2015-04" db="EMBL/GenBank/DDBJ databases">
        <title>Complete genome sequence of Schizopora paradoxa KUC8140, a cosmopolitan wood degrader in East Asia.</title>
        <authorList>
            <consortium name="DOE Joint Genome Institute"/>
            <person name="Min B."/>
            <person name="Park H."/>
            <person name="Jang Y."/>
            <person name="Kim J.-J."/>
            <person name="Kim K.H."/>
            <person name="Pangilinan J."/>
            <person name="Lipzen A."/>
            <person name="Riley R."/>
            <person name="Grigoriev I.V."/>
            <person name="Spatafora J.W."/>
            <person name="Choi I.-G."/>
        </authorList>
    </citation>
    <scope>NUCLEOTIDE SEQUENCE [LARGE SCALE GENOMIC DNA]</scope>
    <source>
        <strain evidence="7 8">KUC8140</strain>
    </source>
</reference>
<keyword evidence="6" id="KW-0732">Signal</keyword>
<name>A0A0H2SC99_9AGAM</name>
<dbReference type="Proteomes" id="UP000053477">
    <property type="component" value="Unassembled WGS sequence"/>
</dbReference>
<proteinExistence type="inferred from homology"/>
<keyword evidence="3 6" id="KW-0134">Cell wall</keyword>
<feature type="signal peptide" evidence="6">
    <location>
        <begin position="1"/>
        <end position="21"/>
    </location>
</feature>
<evidence type="ECO:0000256" key="5">
    <source>
        <dbReference type="ARBA" id="ARBA00023157"/>
    </source>
</evidence>
<evidence type="ECO:0000256" key="3">
    <source>
        <dbReference type="ARBA" id="ARBA00022512"/>
    </source>
</evidence>
<dbReference type="Pfam" id="PF01185">
    <property type="entry name" value="Hydrophobin"/>
    <property type="match status" value="1"/>
</dbReference>
<dbReference type="AlphaFoldDB" id="A0A0H2SC99"/>
<dbReference type="GO" id="GO:0005199">
    <property type="term" value="F:structural constituent of cell wall"/>
    <property type="evidence" value="ECO:0007669"/>
    <property type="project" value="InterPro"/>
</dbReference>
<sequence>MFKFKYTAALVLTTIHYFSIASPSPQTNSNAQCLFDEIMCCNQIQPVNSIQVQMLAGLLGINLSGVTGQVGLICTPLDILGGSTICSTVENVTLCCTGKSFAMGIIVTDCTLISSNSS</sequence>
<comment type="similarity">
    <text evidence="2 6">Belongs to the fungal hydrophobin family.</text>
</comment>
<organism evidence="7 8">
    <name type="scientific">Schizopora paradoxa</name>
    <dbReference type="NCBI Taxonomy" id="27342"/>
    <lineage>
        <taxon>Eukaryota</taxon>
        <taxon>Fungi</taxon>
        <taxon>Dikarya</taxon>
        <taxon>Basidiomycota</taxon>
        <taxon>Agaricomycotina</taxon>
        <taxon>Agaricomycetes</taxon>
        <taxon>Hymenochaetales</taxon>
        <taxon>Schizoporaceae</taxon>
        <taxon>Schizopora</taxon>
    </lineage>
</organism>
<protein>
    <recommendedName>
        <fullName evidence="6">Hydrophobin</fullName>
    </recommendedName>
</protein>